<accession>A0A9P7AYG6</accession>
<evidence type="ECO:0000256" key="3">
    <source>
        <dbReference type="ARBA" id="ARBA00023125"/>
    </source>
</evidence>
<name>A0A9P7AYG6_9HELO</name>
<evidence type="ECO:0000256" key="2">
    <source>
        <dbReference type="ARBA" id="ARBA00023015"/>
    </source>
</evidence>
<evidence type="ECO:0000259" key="7">
    <source>
        <dbReference type="SMART" id="SM00906"/>
    </source>
</evidence>
<dbReference type="EMBL" id="VNKQ01000006">
    <property type="protein sequence ID" value="KAG0650217.1"/>
    <property type="molecule type" value="Genomic_DNA"/>
</dbReference>
<dbReference type="PANTHER" id="PTHR47171">
    <property type="entry name" value="FARA-RELATED"/>
    <property type="match status" value="1"/>
</dbReference>
<evidence type="ECO:0000313" key="9">
    <source>
        <dbReference type="Proteomes" id="UP000785200"/>
    </source>
</evidence>
<comment type="caution">
    <text evidence="8">The sequence shown here is derived from an EMBL/GenBank/DDBJ whole genome shotgun (WGS) entry which is preliminary data.</text>
</comment>
<protein>
    <submittedName>
        <fullName evidence="8">Cutinase transcription factor 1 alpha</fullName>
    </submittedName>
</protein>
<feature type="compositionally biased region" description="Polar residues" evidence="6">
    <location>
        <begin position="31"/>
        <end position="44"/>
    </location>
</feature>
<evidence type="ECO:0000256" key="1">
    <source>
        <dbReference type="ARBA" id="ARBA00022833"/>
    </source>
</evidence>
<keyword evidence="3" id="KW-0238">DNA-binding</keyword>
<dbReference type="Proteomes" id="UP000785200">
    <property type="component" value="Unassembled WGS sequence"/>
</dbReference>
<keyword evidence="5" id="KW-0539">Nucleus</keyword>
<evidence type="ECO:0000256" key="4">
    <source>
        <dbReference type="ARBA" id="ARBA00023163"/>
    </source>
</evidence>
<dbReference type="PANTHER" id="PTHR47171:SF2">
    <property type="entry name" value="TRANSCRIPTION FACTOR, PUTATIVE-RELATED"/>
    <property type="match status" value="1"/>
</dbReference>
<feature type="region of interest" description="Disordered" evidence="6">
    <location>
        <begin position="17"/>
        <end position="44"/>
    </location>
</feature>
<dbReference type="GO" id="GO:0008270">
    <property type="term" value="F:zinc ion binding"/>
    <property type="evidence" value="ECO:0007669"/>
    <property type="project" value="InterPro"/>
</dbReference>
<keyword evidence="9" id="KW-1185">Reference proteome</keyword>
<keyword evidence="1" id="KW-0862">Zinc</keyword>
<evidence type="ECO:0000256" key="6">
    <source>
        <dbReference type="SAM" id="MobiDB-lite"/>
    </source>
</evidence>
<keyword evidence="2" id="KW-0805">Transcription regulation</keyword>
<feature type="domain" description="Xylanolytic transcriptional activator regulatory" evidence="7">
    <location>
        <begin position="197"/>
        <end position="265"/>
    </location>
</feature>
<dbReference type="GO" id="GO:0003677">
    <property type="term" value="F:DNA binding"/>
    <property type="evidence" value="ECO:0007669"/>
    <property type="project" value="UniProtKB-KW"/>
</dbReference>
<reference evidence="8" key="1">
    <citation type="submission" date="2019-07" db="EMBL/GenBank/DDBJ databases">
        <title>Hyphodiscus hymeniophilus genome sequencing and assembly.</title>
        <authorList>
            <person name="Kramer G."/>
            <person name="Nodwell J."/>
        </authorList>
    </citation>
    <scope>NUCLEOTIDE SEQUENCE</scope>
    <source>
        <strain evidence="8">ATCC 34498</strain>
    </source>
</reference>
<proteinExistence type="predicted"/>
<dbReference type="GO" id="GO:0006351">
    <property type="term" value="P:DNA-templated transcription"/>
    <property type="evidence" value="ECO:0007669"/>
    <property type="project" value="InterPro"/>
</dbReference>
<sequence length="581" mass="65257">MSNSNLGIGWEVGDLSGNVSDSHGCPPENPPTTAASAQGFSQNGQTEPVNAYLGRSEYLDEELAKKYEAKNCTVSEADMKTLYIHQAFDLPSRSIRSSLIDSFMITCSPWMPIVDRDSLEETSECSPSILLLQAIFLAGNRVRSAPLSYASSEDLYRRAKALLLCGYEKDTMTVIKAICLMQWWNPTGPEHISLDKSSFWLRTGVGVAFEIGLHREPGPGKDRSLRRRLWWTLFTRDCVISAGSGRPRTINMEDCSVRPVSLDDFAVPDKNAELFVAYVGICSILGDLTECCIRNQLSHSKRVLIETELYRWISCLPSSLQMYRQEGPKIPAPYDSHVWQLHIIYFTILTILYRPTSITRTAGPISLLSSSFVAGIFEDFLVRDDIRFLGPIFSFHLLIAVMPQLSCHSYPTLRSAAEDELRIIKMSLHELGKRWPSAIGPQKVIDSLTDRLASDPPALNLPNVYISHDQLIPFSKYGPHYCRKWDLIFKNSDERIREVERANPDSFRYAAAATAGEGSSDNGATVRAAKDPSEAIMRDNGQEQAVFDFRWEDDALYEADNFLDPVPDWVLQDWRGLDGTN</sequence>
<keyword evidence="4" id="KW-0804">Transcription</keyword>
<dbReference type="InterPro" id="IPR052073">
    <property type="entry name" value="Amide_Lactam_Regulators"/>
</dbReference>
<dbReference type="AlphaFoldDB" id="A0A9P7AYG6"/>
<gene>
    <name evidence="8" type="ORF">D0Z07_3057</name>
</gene>
<dbReference type="SMART" id="SM00906">
    <property type="entry name" value="Fungal_trans"/>
    <property type="match status" value="1"/>
</dbReference>
<evidence type="ECO:0000313" key="8">
    <source>
        <dbReference type="EMBL" id="KAG0650217.1"/>
    </source>
</evidence>
<dbReference type="Pfam" id="PF04082">
    <property type="entry name" value="Fungal_trans"/>
    <property type="match status" value="1"/>
</dbReference>
<dbReference type="CDD" id="cd12148">
    <property type="entry name" value="fungal_TF_MHR"/>
    <property type="match status" value="1"/>
</dbReference>
<dbReference type="OrthoDB" id="10251155at2759"/>
<organism evidence="8 9">
    <name type="scientific">Hyphodiscus hymeniophilus</name>
    <dbReference type="NCBI Taxonomy" id="353542"/>
    <lineage>
        <taxon>Eukaryota</taxon>
        <taxon>Fungi</taxon>
        <taxon>Dikarya</taxon>
        <taxon>Ascomycota</taxon>
        <taxon>Pezizomycotina</taxon>
        <taxon>Leotiomycetes</taxon>
        <taxon>Helotiales</taxon>
        <taxon>Hyphodiscaceae</taxon>
        <taxon>Hyphodiscus</taxon>
    </lineage>
</organism>
<evidence type="ECO:0000256" key="5">
    <source>
        <dbReference type="ARBA" id="ARBA00023242"/>
    </source>
</evidence>
<dbReference type="InterPro" id="IPR007219">
    <property type="entry name" value="XnlR_reg_dom"/>
</dbReference>